<keyword evidence="8" id="KW-0547">Nucleotide-binding</keyword>
<dbReference type="PROSITE" id="PS50929">
    <property type="entry name" value="ABC_TM1F"/>
    <property type="match status" value="1"/>
</dbReference>
<dbReference type="EMBL" id="JBHSCZ010000004">
    <property type="protein sequence ID" value="MFC4263835.1"/>
    <property type="molecule type" value="Genomic_DNA"/>
</dbReference>
<proteinExistence type="predicted"/>
<dbReference type="Gene3D" id="1.20.1560.10">
    <property type="entry name" value="ABC transporter type 1, transmembrane domain"/>
    <property type="match status" value="1"/>
</dbReference>
<dbReference type="SUPFAM" id="SSF52540">
    <property type="entry name" value="P-loop containing nucleoside triphosphate hydrolases"/>
    <property type="match status" value="1"/>
</dbReference>
<feature type="transmembrane region" description="Helical" evidence="5">
    <location>
        <begin position="253"/>
        <end position="272"/>
    </location>
</feature>
<gene>
    <name evidence="8" type="ORF">ACFOWM_13140</name>
</gene>
<evidence type="ECO:0000256" key="1">
    <source>
        <dbReference type="ARBA" id="ARBA00004651"/>
    </source>
</evidence>
<feature type="transmembrane region" description="Helical" evidence="5">
    <location>
        <begin position="28"/>
        <end position="46"/>
    </location>
</feature>
<dbReference type="SUPFAM" id="SSF90123">
    <property type="entry name" value="ABC transporter transmembrane region"/>
    <property type="match status" value="1"/>
</dbReference>
<feature type="transmembrane region" description="Helical" evidence="5">
    <location>
        <begin position="278"/>
        <end position="295"/>
    </location>
</feature>
<dbReference type="InterPro" id="IPR011527">
    <property type="entry name" value="ABC1_TM_dom"/>
</dbReference>
<comment type="caution">
    <text evidence="8">The sequence shown here is derived from an EMBL/GenBank/DDBJ whole genome shotgun (WGS) entry which is preliminary data.</text>
</comment>
<feature type="transmembrane region" description="Helical" evidence="5">
    <location>
        <begin position="163"/>
        <end position="182"/>
    </location>
</feature>
<evidence type="ECO:0000259" key="7">
    <source>
        <dbReference type="PROSITE" id="PS50929"/>
    </source>
</evidence>
<comment type="subcellular location">
    <subcellularLocation>
        <location evidence="1">Cell membrane</location>
        <topology evidence="1">Multi-pass membrane protein</topology>
    </subcellularLocation>
</comment>
<feature type="domain" description="ABC transmembrane type-1" evidence="7">
    <location>
        <begin position="30"/>
        <end position="307"/>
    </location>
</feature>
<dbReference type="PANTHER" id="PTHR43394">
    <property type="entry name" value="ATP-DEPENDENT PERMEASE MDL1, MITOCHONDRIAL"/>
    <property type="match status" value="1"/>
</dbReference>
<dbReference type="PROSITE" id="PS50893">
    <property type="entry name" value="ABC_TRANSPORTER_2"/>
    <property type="match status" value="1"/>
</dbReference>
<evidence type="ECO:0000259" key="6">
    <source>
        <dbReference type="PROSITE" id="PS50893"/>
    </source>
</evidence>
<keyword evidence="4 5" id="KW-0472">Membrane</keyword>
<evidence type="ECO:0000313" key="9">
    <source>
        <dbReference type="Proteomes" id="UP001595907"/>
    </source>
</evidence>
<dbReference type="Pfam" id="PF00005">
    <property type="entry name" value="ABC_tran"/>
    <property type="match status" value="1"/>
</dbReference>
<feature type="domain" description="ABC transporter" evidence="6">
    <location>
        <begin position="339"/>
        <end position="548"/>
    </location>
</feature>
<feature type="transmembrane region" description="Helical" evidence="5">
    <location>
        <begin position="52"/>
        <end position="79"/>
    </location>
</feature>
<accession>A0ABV8QUB8</accession>
<name>A0ABV8QUB8_9BACT</name>
<dbReference type="Proteomes" id="UP001595907">
    <property type="component" value="Unassembled WGS sequence"/>
</dbReference>
<dbReference type="InterPro" id="IPR027417">
    <property type="entry name" value="P-loop_NTPase"/>
</dbReference>
<dbReference type="GO" id="GO:0005524">
    <property type="term" value="F:ATP binding"/>
    <property type="evidence" value="ECO:0007669"/>
    <property type="project" value="UniProtKB-KW"/>
</dbReference>
<sequence length="550" mass="61413">MAQKPSLRNAIKKLNKTILVDKKDVGSVYFYAIIAGLIALTLPLGIQSIIGFVMAASLSTSIIVLITVVILGVIVNGIVQVRQMQVIERIRQKIFARYSFEISDKLPNIDLQKMDQFYLPEVVNRYFDITNLIKGIEKILLDVPTAITQIALGLLLLSFYHPIFIAFGAILLILLAIILKATSSEGFETSIQASNYKYAIADWLQEVARTINTFKFSKENQLHNIKTDELLSRYLNQRTNHFKILATQFKSLVGFKILIISAMLIVGTWLLLNQQINIGQFIAADIVIILIINSIEKLIVSMDHVYTSLTSIEKLGKIVDSDVEENGSVQFNTTQPIDIHLKDVSYTYPDGSEALKNITLHFNANQINIIKGSSGAGKSTLIKILTGALSNYSGSISFNDVPLHNYNIQSIRKVTGIMLNKQDIFRGSIIDNLTMGNKLITMEEILPIAKIIGFNEFINGTKDGYNTKIEPTGKRINQHNKQNLLLLRALLGNPSILLLEDPLSHLKPAQQQALLQYIHSKKITCIIISNNDIPVNNITYHELTDGTILK</sequence>
<reference evidence="9" key="1">
    <citation type="journal article" date="2019" name="Int. J. Syst. Evol. Microbiol.">
        <title>The Global Catalogue of Microorganisms (GCM) 10K type strain sequencing project: providing services to taxonomists for standard genome sequencing and annotation.</title>
        <authorList>
            <consortium name="The Broad Institute Genomics Platform"/>
            <consortium name="The Broad Institute Genome Sequencing Center for Infectious Disease"/>
            <person name="Wu L."/>
            <person name="Ma J."/>
        </authorList>
    </citation>
    <scope>NUCLEOTIDE SEQUENCE [LARGE SCALE GENOMIC DNA]</scope>
    <source>
        <strain evidence="9">CECT 8289</strain>
    </source>
</reference>
<dbReference type="PANTHER" id="PTHR43394:SF4">
    <property type="entry name" value="TOXIN SECRETION ABC TRANSPORTER ATP-BINDING PROTEIN"/>
    <property type="match status" value="1"/>
</dbReference>
<protein>
    <submittedName>
        <fullName evidence="8">ATP-binding cassette domain-containing protein</fullName>
    </submittedName>
</protein>
<keyword evidence="9" id="KW-1185">Reference proteome</keyword>
<dbReference type="InterPro" id="IPR003439">
    <property type="entry name" value="ABC_transporter-like_ATP-bd"/>
</dbReference>
<dbReference type="InterPro" id="IPR039421">
    <property type="entry name" value="Type_1_exporter"/>
</dbReference>
<evidence type="ECO:0000256" key="3">
    <source>
        <dbReference type="ARBA" id="ARBA00022989"/>
    </source>
</evidence>
<dbReference type="InterPro" id="IPR036640">
    <property type="entry name" value="ABC1_TM_sf"/>
</dbReference>
<dbReference type="RefSeq" id="WP_379710905.1">
    <property type="nucleotide sequence ID" value="NZ_JBHSCZ010000004.1"/>
</dbReference>
<keyword evidence="8" id="KW-0067">ATP-binding</keyword>
<keyword evidence="2 5" id="KW-0812">Transmembrane</keyword>
<evidence type="ECO:0000313" key="8">
    <source>
        <dbReference type="EMBL" id="MFC4263835.1"/>
    </source>
</evidence>
<dbReference type="Gene3D" id="3.40.50.300">
    <property type="entry name" value="P-loop containing nucleotide triphosphate hydrolases"/>
    <property type="match status" value="1"/>
</dbReference>
<organism evidence="8 9">
    <name type="scientific">Ferruginibacter yonginensis</name>
    <dbReference type="NCBI Taxonomy" id="1310416"/>
    <lineage>
        <taxon>Bacteria</taxon>
        <taxon>Pseudomonadati</taxon>
        <taxon>Bacteroidota</taxon>
        <taxon>Chitinophagia</taxon>
        <taxon>Chitinophagales</taxon>
        <taxon>Chitinophagaceae</taxon>
        <taxon>Ferruginibacter</taxon>
    </lineage>
</organism>
<evidence type="ECO:0000256" key="4">
    <source>
        <dbReference type="ARBA" id="ARBA00023136"/>
    </source>
</evidence>
<evidence type="ECO:0000256" key="5">
    <source>
        <dbReference type="SAM" id="Phobius"/>
    </source>
</evidence>
<keyword evidence="3 5" id="KW-1133">Transmembrane helix</keyword>
<evidence type="ECO:0000256" key="2">
    <source>
        <dbReference type="ARBA" id="ARBA00022692"/>
    </source>
</evidence>